<evidence type="ECO:0000256" key="1">
    <source>
        <dbReference type="SAM" id="SignalP"/>
    </source>
</evidence>
<keyword evidence="1" id="KW-0732">Signal</keyword>
<evidence type="ECO:0000259" key="2">
    <source>
        <dbReference type="Pfam" id="PF13372"/>
    </source>
</evidence>
<dbReference type="InterPro" id="IPR025388">
    <property type="entry name" value="Alginate_export_dom"/>
</dbReference>
<feature type="chain" id="PRO_5021359304" description="Alginate export domain-containing protein" evidence="1">
    <location>
        <begin position="33"/>
        <end position="489"/>
    </location>
</feature>
<dbReference type="InterPro" id="IPR053728">
    <property type="entry name" value="Alginate_Permeability_Chnl"/>
</dbReference>
<evidence type="ECO:0000313" key="3">
    <source>
        <dbReference type="EMBL" id="TFW32320.1"/>
    </source>
</evidence>
<dbReference type="Gene3D" id="2.40.160.100">
    <property type="match status" value="1"/>
</dbReference>
<dbReference type="Pfam" id="PF13372">
    <property type="entry name" value="Alginate_exp"/>
    <property type="match status" value="1"/>
</dbReference>
<gene>
    <name evidence="3" type="ORF">E4O92_10140</name>
</gene>
<protein>
    <recommendedName>
        <fullName evidence="2">Alginate export domain-containing protein</fullName>
    </recommendedName>
</protein>
<dbReference type="OrthoDB" id="311329at2"/>
<dbReference type="AlphaFoldDB" id="A0A4Y9T3R1"/>
<name>A0A4Y9T3R1_9BURK</name>
<accession>A0A4Y9T3R1</accession>
<proteinExistence type="predicted"/>
<feature type="domain" description="Alginate export" evidence="2">
    <location>
        <begin position="94"/>
        <end position="481"/>
    </location>
</feature>
<keyword evidence="4" id="KW-1185">Reference proteome</keyword>
<evidence type="ECO:0000313" key="4">
    <source>
        <dbReference type="Proteomes" id="UP000297258"/>
    </source>
</evidence>
<dbReference type="EMBL" id="SPUM01000061">
    <property type="protein sequence ID" value="TFW32320.1"/>
    <property type="molecule type" value="Genomic_DNA"/>
</dbReference>
<sequence length="489" mass="52857">MQSAMNANKRTMLCARAAVALVLEFSARQAGADTPDTMPKKPAPASFPAVAAGWGPELGNGLMASRWAEDWSEARQKGTAPQFKAMPVGDAMALTLSGEARLRLDSYHRAQLQNGKDYEQGLFRGILGADLRVTPGFRLFGELGTAQVRGQASTMPANFRNTVSMQQAFIEASHKFDGGLFGIMLGRQEFSDGPRQLISLSDGANLHRTWNGARFFVHAGRIRIGAFDLRVTRLGPGRFDEQVNPGERLKGVNAGFALESTPAASTYIEPFWYATQNQNFRLGGSTGTDRRDTVGVRLWGQQGRFRYDWTAARQTGSSLQRTVDAWGLFAIQSVVLLKDGWRPRLTTRIDAASGGGTSGPGNVRAFNPLYGSSSYLGEGQFLSLSNLLLVTPGITVSPDAQSNISVEYGIARRLVESDPAYGGGMRAYAGTQNISGKSLGGLLRVNGTWSISRQLTLFLSYEDMHAGPVLAHAGLHSGHYLCGGATYRY</sequence>
<organism evidence="3 4">
    <name type="scientific">Massilia horti</name>
    <dbReference type="NCBI Taxonomy" id="2562153"/>
    <lineage>
        <taxon>Bacteria</taxon>
        <taxon>Pseudomonadati</taxon>
        <taxon>Pseudomonadota</taxon>
        <taxon>Betaproteobacteria</taxon>
        <taxon>Burkholderiales</taxon>
        <taxon>Oxalobacteraceae</taxon>
        <taxon>Telluria group</taxon>
        <taxon>Massilia</taxon>
    </lineage>
</organism>
<dbReference type="Proteomes" id="UP000297258">
    <property type="component" value="Unassembled WGS sequence"/>
</dbReference>
<comment type="caution">
    <text evidence="3">The sequence shown here is derived from an EMBL/GenBank/DDBJ whole genome shotgun (WGS) entry which is preliminary data.</text>
</comment>
<reference evidence="3 4" key="1">
    <citation type="submission" date="2019-03" db="EMBL/GenBank/DDBJ databases">
        <title>Draft genome of Massilia hortus sp. nov., a novel bacterial species of the Oxalobacteraceae family.</title>
        <authorList>
            <person name="Peta V."/>
            <person name="Raths R."/>
            <person name="Bucking H."/>
        </authorList>
    </citation>
    <scope>NUCLEOTIDE SEQUENCE [LARGE SCALE GENOMIC DNA]</scope>
    <source>
        <strain evidence="3 4">ONC3</strain>
    </source>
</reference>
<feature type="signal peptide" evidence="1">
    <location>
        <begin position="1"/>
        <end position="32"/>
    </location>
</feature>